<dbReference type="InterPro" id="IPR029068">
    <property type="entry name" value="Glyas_Bleomycin-R_OHBP_Dase"/>
</dbReference>
<dbReference type="Gene3D" id="3.10.180.10">
    <property type="entry name" value="2,3-Dihydroxybiphenyl 1,2-Dioxygenase, domain 1"/>
    <property type="match status" value="1"/>
</dbReference>
<keyword evidence="4" id="KW-1185">Reference proteome</keyword>
<reference evidence="3 4" key="1">
    <citation type="submission" date="2020-08" db="EMBL/GenBank/DDBJ databases">
        <title>Genome Sequencing of Nocardia wallacei strain FMUON74 and assembly.</title>
        <authorList>
            <person name="Toyokawa M."/>
            <person name="Uesaka K."/>
        </authorList>
    </citation>
    <scope>NUCLEOTIDE SEQUENCE [LARGE SCALE GENOMIC DNA]</scope>
    <source>
        <strain evidence="3 4">FMUON74</strain>
    </source>
</reference>
<dbReference type="SUPFAM" id="SSF54593">
    <property type="entry name" value="Glyoxalase/Bleomycin resistance protein/Dihydroxybiphenyl dioxygenase"/>
    <property type="match status" value="1"/>
</dbReference>
<dbReference type="GO" id="GO:0046872">
    <property type="term" value="F:metal ion binding"/>
    <property type="evidence" value="ECO:0007669"/>
    <property type="project" value="UniProtKB-KW"/>
</dbReference>
<dbReference type="PROSITE" id="PS00934">
    <property type="entry name" value="GLYOXALASE_I_1"/>
    <property type="match status" value="1"/>
</dbReference>
<dbReference type="InterPro" id="IPR037523">
    <property type="entry name" value="VOC_core"/>
</dbReference>
<feature type="domain" description="VOC" evidence="2">
    <location>
        <begin position="8"/>
        <end position="142"/>
    </location>
</feature>
<gene>
    <name evidence="3" type="ORF">NWFMUON74_07580</name>
</gene>
<dbReference type="EMBL" id="AP023396">
    <property type="protein sequence ID" value="BCK52986.1"/>
    <property type="molecule type" value="Genomic_DNA"/>
</dbReference>
<evidence type="ECO:0000313" key="4">
    <source>
        <dbReference type="Proteomes" id="UP000516173"/>
    </source>
</evidence>
<dbReference type="AlphaFoldDB" id="A0A7G1KEH0"/>
<sequence length="143" mass="15416">MPVLATSGIHHVRLTVIDIERSRAFYRDVLGFEVAAESAGSPDDPQVRTDPYQLYGGCVFQAHGLLLGLRPVAPPTDRFDSERVGLDHLSFSVASKDELFAAATRLAAAGIEHGEVTDMSQFGIAILSFDDPDGIHLELTAPL</sequence>
<dbReference type="GO" id="GO:0004462">
    <property type="term" value="F:lactoylglutathione lyase activity"/>
    <property type="evidence" value="ECO:0007669"/>
    <property type="project" value="InterPro"/>
</dbReference>
<keyword evidence="1" id="KW-0479">Metal-binding</keyword>
<dbReference type="PANTHER" id="PTHR21366">
    <property type="entry name" value="GLYOXALASE FAMILY PROTEIN"/>
    <property type="match status" value="1"/>
</dbReference>
<dbReference type="Proteomes" id="UP000516173">
    <property type="component" value="Chromosome"/>
</dbReference>
<dbReference type="InterPro" id="IPR018146">
    <property type="entry name" value="Glyoxalase_1_CS"/>
</dbReference>
<dbReference type="InterPro" id="IPR004360">
    <property type="entry name" value="Glyas_Fos-R_dOase_dom"/>
</dbReference>
<dbReference type="InterPro" id="IPR050383">
    <property type="entry name" value="GlyoxalaseI/FosfomycinResist"/>
</dbReference>
<dbReference type="GeneID" id="80345379"/>
<evidence type="ECO:0000256" key="1">
    <source>
        <dbReference type="ARBA" id="ARBA00022723"/>
    </source>
</evidence>
<proteinExistence type="predicted"/>
<protein>
    <submittedName>
        <fullName evidence="3">Glyoxalase</fullName>
    </submittedName>
</protein>
<accession>A0A7G1KEH0</accession>
<dbReference type="KEGG" id="nwl:NWFMUON74_07580"/>
<name>A0A7G1KEH0_9NOCA</name>
<evidence type="ECO:0000313" key="3">
    <source>
        <dbReference type="EMBL" id="BCK52986.1"/>
    </source>
</evidence>
<dbReference type="RefSeq" id="WP_187686609.1">
    <property type="nucleotide sequence ID" value="NZ_AP023396.1"/>
</dbReference>
<dbReference type="Pfam" id="PF00903">
    <property type="entry name" value="Glyoxalase"/>
    <property type="match status" value="1"/>
</dbReference>
<dbReference type="PROSITE" id="PS51819">
    <property type="entry name" value="VOC"/>
    <property type="match status" value="1"/>
</dbReference>
<organism evidence="3 4">
    <name type="scientific">Nocardia wallacei</name>
    <dbReference type="NCBI Taxonomy" id="480035"/>
    <lineage>
        <taxon>Bacteria</taxon>
        <taxon>Bacillati</taxon>
        <taxon>Actinomycetota</taxon>
        <taxon>Actinomycetes</taxon>
        <taxon>Mycobacteriales</taxon>
        <taxon>Nocardiaceae</taxon>
        <taxon>Nocardia</taxon>
    </lineage>
</organism>
<evidence type="ECO:0000259" key="2">
    <source>
        <dbReference type="PROSITE" id="PS51819"/>
    </source>
</evidence>
<dbReference type="PANTHER" id="PTHR21366:SF14">
    <property type="entry name" value="GLYOXALASE DOMAIN-CONTAINING PROTEIN 5"/>
    <property type="match status" value="1"/>
</dbReference>